<feature type="transmembrane region" description="Helical" evidence="1">
    <location>
        <begin position="113"/>
        <end position="137"/>
    </location>
</feature>
<accession>A0ABR4JIK3</accession>
<keyword evidence="1" id="KW-0472">Membrane</keyword>
<sequence>MHRAPSGIPPLVSSPSQLKLSPIAIWSIQISPLLFTFISPFKTKSARNITANPAIKMSHFFPKAAYAEDQLLATTILTTHVLYRGFQTGAALGPLTRAALSLRTKSPLTSTSLLRAAGTGGVVGTGVLSVMLIGRMWGREEIEWKDRSWRLMNHKGQVAIDDWSQVGGVLGAGLGATRLGVLGWRSVVGAAGVGSLVGVVGCLGYGLVKGEEKQL</sequence>
<dbReference type="InterPro" id="IPR013869">
    <property type="entry name" value="DUF1757"/>
</dbReference>
<feature type="transmembrane region" description="Helical" evidence="1">
    <location>
        <begin position="20"/>
        <end position="38"/>
    </location>
</feature>
<dbReference type="RefSeq" id="XP_070893756.1">
    <property type="nucleotide sequence ID" value="XM_071041755.1"/>
</dbReference>
<dbReference type="Pfam" id="PF08560">
    <property type="entry name" value="DUF1757"/>
    <property type="match status" value="1"/>
</dbReference>
<protein>
    <submittedName>
        <fullName evidence="2">Uncharacterized protein</fullName>
    </submittedName>
</protein>
<name>A0ABR4JIK3_9EURO</name>
<evidence type="ECO:0000313" key="2">
    <source>
        <dbReference type="EMBL" id="KAL2839868.1"/>
    </source>
</evidence>
<proteinExistence type="predicted"/>
<evidence type="ECO:0000313" key="3">
    <source>
        <dbReference type="Proteomes" id="UP001610444"/>
    </source>
</evidence>
<organism evidence="2 3">
    <name type="scientific">Aspergillus pseudodeflectus</name>
    <dbReference type="NCBI Taxonomy" id="176178"/>
    <lineage>
        <taxon>Eukaryota</taxon>
        <taxon>Fungi</taxon>
        <taxon>Dikarya</taxon>
        <taxon>Ascomycota</taxon>
        <taxon>Pezizomycotina</taxon>
        <taxon>Eurotiomycetes</taxon>
        <taxon>Eurotiomycetidae</taxon>
        <taxon>Eurotiales</taxon>
        <taxon>Aspergillaceae</taxon>
        <taxon>Aspergillus</taxon>
        <taxon>Aspergillus subgen. Nidulantes</taxon>
    </lineage>
</organism>
<keyword evidence="3" id="KW-1185">Reference proteome</keyword>
<keyword evidence="1" id="KW-0812">Transmembrane</keyword>
<evidence type="ECO:0000256" key="1">
    <source>
        <dbReference type="SAM" id="Phobius"/>
    </source>
</evidence>
<gene>
    <name evidence="2" type="ORF">BJX68DRAFT_247297</name>
</gene>
<reference evidence="2 3" key="1">
    <citation type="submission" date="2024-07" db="EMBL/GenBank/DDBJ databases">
        <title>Section-level genome sequencing and comparative genomics of Aspergillus sections Usti and Cavernicolus.</title>
        <authorList>
            <consortium name="Lawrence Berkeley National Laboratory"/>
            <person name="Nybo J.L."/>
            <person name="Vesth T.C."/>
            <person name="Theobald S."/>
            <person name="Frisvad J.C."/>
            <person name="Larsen T.O."/>
            <person name="Kjaerboelling I."/>
            <person name="Rothschild-Mancinelli K."/>
            <person name="Lyhne E.K."/>
            <person name="Kogle M.E."/>
            <person name="Barry K."/>
            <person name="Clum A."/>
            <person name="Na H."/>
            <person name="Ledsgaard L."/>
            <person name="Lin J."/>
            <person name="Lipzen A."/>
            <person name="Kuo A."/>
            <person name="Riley R."/>
            <person name="Mondo S."/>
            <person name="LaButti K."/>
            <person name="Haridas S."/>
            <person name="Pangalinan J."/>
            <person name="Salamov A.A."/>
            <person name="Simmons B.A."/>
            <person name="Magnuson J.K."/>
            <person name="Chen J."/>
            <person name="Drula E."/>
            <person name="Henrissat B."/>
            <person name="Wiebenga A."/>
            <person name="Lubbers R.J."/>
            <person name="Gomes A.C."/>
            <person name="Macurrencykelacurrency M.R."/>
            <person name="Stajich J."/>
            <person name="Grigoriev I.V."/>
            <person name="Mortensen U.H."/>
            <person name="De vries R.P."/>
            <person name="Baker S.E."/>
            <person name="Andersen M.R."/>
        </authorList>
    </citation>
    <scope>NUCLEOTIDE SEQUENCE [LARGE SCALE GENOMIC DNA]</scope>
    <source>
        <strain evidence="2 3">CBS 756.74</strain>
    </source>
</reference>
<feature type="transmembrane region" description="Helical" evidence="1">
    <location>
        <begin position="187"/>
        <end position="208"/>
    </location>
</feature>
<dbReference type="EMBL" id="JBFXLR010000070">
    <property type="protein sequence ID" value="KAL2839868.1"/>
    <property type="molecule type" value="Genomic_DNA"/>
</dbReference>
<dbReference type="GeneID" id="98156919"/>
<comment type="caution">
    <text evidence="2">The sequence shown here is derived from an EMBL/GenBank/DDBJ whole genome shotgun (WGS) entry which is preliminary data.</text>
</comment>
<dbReference type="Proteomes" id="UP001610444">
    <property type="component" value="Unassembled WGS sequence"/>
</dbReference>
<keyword evidence="1" id="KW-1133">Transmembrane helix</keyword>